<feature type="region of interest" description="Disordered" evidence="1">
    <location>
        <begin position="54"/>
        <end position="74"/>
    </location>
</feature>
<dbReference type="Proteomes" id="UP001221757">
    <property type="component" value="Unassembled WGS sequence"/>
</dbReference>
<organism evidence="2 3">
    <name type="scientific">Mycena rosella</name>
    <name type="common">Pink bonnet</name>
    <name type="synonym">Agaricus rosellus</name>
    <dbReference type="NCBI Taxonomy" id="1033263"/>
    <lineage>
        <taxon>Eukaryota</taxon>
        <taxon>Fungi</taxon>
        <taxon>Dikarya</taxon>
        <taxon>Basidiomycota</taxon>
        <taxon>Agaricomycotina</taxon>
        <taxon>Agaricomycetes</taxon>
        <taxon>Agaricomycetidae</taxon>
        <taxon>Agaricales</taxon>
        <taxon>Marasmiineae</taxon>
        <taxon>Mycenaceae</taxon>
        <taxon>Mycena</taxon>
    </lineage>
</organism>
<evidence type="ECO:0000256" key="1">
    <source>
        <dbReference type="SAM" id="MobiDB-lite"/>
    </source>
</evidence>
<evidence type="ECO:0000313" key="3">
    <source>
        <dbReference type="Proteomes" id="UP001221757"/>
    </source>
</evidence>
<name>A0AAD7GH30_MYCRO</name>
<gene>
    <name evidence="2" type="ORF">B0H17DRAFT_1201667</name>
</gene>
<accession>A0AAD7GH30</accession>
<dbReference type="AlphaFoldDB" id="A0AAD7GH30"/>
<protein>
    <submittedName>
        <fullName evidence="2">Uncharacterized protein</fullName>
    </submittedName>
</protein>
<proteinExistence type="predicted"/>
<feature type="region of interest" description="Disordered" evidence="1">
    <location>
        <begin position="1"/>
        <end position="21"/>
    </location>
</feature>
<evidence type="ECO:0000313" key="2">
    <source>
        <dbReference type="EMBL" id="KAJ7690546.1"/>
    </source>
</evidence>
<comment type="caution">
    <text evidence="2">The sequence shown here is derived from an EMBL/GenBank/DDBJ whole genome shotgun (WGS) entry which is preliminary data.</text>
</comment>
<reference evidence="2" key="1">
    <citation type="submission" date="2023-03" db="EMBL/GenBank/DDBJ databases">
        <title>Massive genome expansion in bonnet fungi (Mycena s.s.) driven by repeated elements and novel gene families across ecological guilds.</title>
        <authorList>
            <consortium name="Lawrence Berkeley National Laboratory"/>
            <person name="Harder C.B."/>
            <person name="Miyauchi S."/>
            <person name="Viragh M."/>
            <person name="Kuo A."/>
            <person name="Thoen E."/>
            <person name="Andreopoulos B."/>
            <person name="Lu D."/>
            <person name="Skrede I."/>
            <person name="Drula E."/>
            <person name="Henrissat B."/>
            <person name="Morin E."/>
            <person name="Kohler A."/>
            <person name="Barry K."/>
            <person name="LaButti K."/>
            <person name="Morin E."/>
            <person name="Salamov A."/>
            <person name="Lipzen A."/>
            <person name="Mereny Z."/>
            <person name="Hegedus B."/>
            <person name="Baldrian P."/>
            <person name="Stursova M."/>
            <person name="Weitz H."/>
            <person name="Taylor A."/>
            <person name="Grigoriev I.V."/>
            <person name="Nagy L.G."/>
            <person name="Martin F."/>
            <person name="Kauserud H."/>
        </authorList>
    </citation>
    <scope>NUCLEOTIDE SEQUENCE</scope>
    <source>
        <strain evidence="2">CBHHK067</strain>
    </source>
</reference>
<dbReference type="EMBL" id="JARKIE010000064">
    <property type="protein sequence ID" value="KAJ7690546.1"/>
    <property type="molecule type" value="Genomic_DNA"/>
</dbReference>
<keyword evidence="3" id="KW-1185">Reference proteome</keyword>
<sequence>MPNNTQDDEYEDGGEHLQPINNNASRDELLEVLKASQLYVIKLLSKNRELRKENNELKATRSKKSRKDNEQDLPGYRPHIVTLAKKFLFLRALVSDTTLFQANPPSPDNQFADEAAYRQSITNALYQHIPEKFHPSLDGQILYTNTEKDGLGIDSDILTTAGADRSTNAALTRLLCFPNQRKATLYAPVLFPGATQNMNELFTGPIVMKTGILDSV</sequence>
<feature type="compositionally biased region" description="Acidic residues" evidence="1">
    <location>
        <begin position="1"/>
        <end position="12"/>
    </location>
</feature>